<dbReference type="InterPro" id="IPR001041">
    <property type="entry name" value="2Fe-2S_ferredoxin-type"/>
</dbReference>
<evidence type="ECO:0000256" key="9">
    <source>
        <dbReference type="ARBA" id="ARBA00061434"/>
    </source>
</evidence>
<dbReference type="Proteomes" id="UP001595476">
    <property type="component" value="Unassembled WGS sequence"/>
</dbReference>
<dbReference type="InterPro" id="IPR001433">
    <property type="entry name" value="OxRdtase_FAD/NAD-bd"/>
</dbReference>
<dbReference type="SUPFAM" id="SSF52343">
    <property type="entry name" value="Ferredoxin reductase-like, C-terminal NADP-linked domain"/>
    <property type="match status" value="1"/>
</dbReference>
<dbReference type="Pfam" id="PF00970">
    <property type="entry name" value="FAD_binding_6"/>
    <property type="match status" value="1"/>
</dbReference>
<dbReference type="EMBL" id="JBHRSZ010000004">
    <property type="protein sequence ID" value="MFC3151322.1"/>
    <property type="molecule type" value="Genomic_DNA"/>
</dbReference>
<evidence type="ECO:0000313" key="12">
    <source>
        <dbReference type="Proteomes" id="UP001595476"/>
    </source>
</evidence>
<evidence type="ECO:0000256" key="8">
    <source>
        <dbReference type="ARBA" id="ARBA00023014"/>
    </source>
</evidence>
<evidence type="ECO:0000256" key="6">
    <source>
        <dbReference type="ARBA" id="ARBA00023002"/>
    </source>
</evidence>
<dbReference type="InterPro" id="IPR017938">
    <property type="entry name" value="Riboflavin_synthase-like_b-brl"/>
</dbReference>
<protein>
    <submittedName>
        <fullName evidence="11">Flavin reductase family protein</fullName>
    </submittedName>
</protein>
<dbReference type="SUPFAM" id="SSF63380">
    <property type="entry name" value="Riboflavin synthase domain-like"/>
    <property type="match status" value="1"/>
</dbReference>
<dbReference type="PANTHER" id="PTHR47354">
    <property type="entry name" value="NADH OXIDOREDUCTASE HCR"/>
    <property type="match status" value="1"/>
</dbReference>
<dbReference type="Pfam" id="PF00111">
    <property type="entry name" value="Fer2"/>
    <property type="match status" value="1"/>
</dbReference>
<comment type="cofactor">
    <cofactor evidence="1">
        <name>FAD</name>
        <dbReference type="ChEBI" id="CHEBI:57692"/>
    </cofactor>
</comment>
<evidence type="ECO:0000256" key="4">
    <source>
        <dbReference type="ARBA" id="ARBA00022723"/>
    </source>
</evidence>
<name>A0ABV7HBX7_9GAMM</name>
<evidence type="ECO:0000256" key="7">
    <source>
        <dbReference type="ARBA" id="ARBA00023004"/>
    </source>
</evidence>
<dbReference type="InterPro" id="IPR008333">
    <property type="entry name" value="Cbr1-like_FAD-bd_dom"/>
</dbReference>
<dbReference type="Gene3D" id="3.10.20.30">
    <property type="match status" value="1"/>
</dbReference>
<feature type="domain" description="FAD-binding FR-type" evidence="10">
    <location>
        <begin position="51"/>
        <end position="156"/>
    </location>
</feature>
<keyword evidence="3" id="KW-0001">2Fe-2S</keyword>
<dbReference type="PRINTS" id="PR00410">
    <property type="entry name" value="PHEHYDRXLASE"/>
</dbReference>
<dbReference type="RefSeq" id="WP_386719868.1">
    <property type="nucleotide sequence ID" value="NZ_JBHRSZ010000004.1"/>
</dbReference>
<evidence type="ECO:0000313" key="11">
    <source>
        <dbReference type="EMBL" id="MFC3151322.1"/>
    </source>
</evidence>
<evidence type="ECO:0000256" key="1">
    <source>
        <dbReference type="ARBA" id="ARBA00001974"/>
    </source>
</evidence>
<organism evidence="11 12">
    <name type="scientific">Litoribrevibacter euphylliae</name>
    <dbReference type="NCBI Taxonomy" id="1834034"/>
    <lineage>
        <taxon>Bacteria</taxon>
        <taxon>Pseudomonadati</taxon>
        <taxon>Pseudomonadota</taxon>
        <taxon>Gammaproteobacteria</taxon>
        <taxon>Oceanospirillales</taxon>
        <taxon>Oceanospirillaceae</taxon>
        <taxon>Litoribrevibacter</taxon>
    </lineage>
</organism>
<reference evidence="12" key="1">
    <citation type="journal article" date="2019" name="Int. J. Syst. Evol. Microbiol.">
        <title>The Global Catalogue of Microorganisms (GCM) 10K type strain sequencing project: providing services to taxonomists for standard genome sequencing and annotation.</title>
        <authorList>
            <consortium name="The Broad Institute Genomics Platform"/>
            <consortium name="The Broad Institute Genome Sequencing Center for Infectious Disease"/>
            <person name="Wu L."/>
            <person name="Ma J."/>
        </authorList>
    </citation>
    <scope>NUCLEOTIDE SEQUENCE [LARGE SCALE GENOMIC DNA]</scope>
    <source>
        <strain evidence="12">KCTC 52438</strain>
    </source>
</reference>
<dbReference type="InterPro" id="IPR036010">
    <property type="entry name" value="2Fe-2S_ferredoxin-like_sf"/>
</dbReference>
<keyword evidence="7" id="KW-0408">Iron</keyword>
<evidence type="ECO:0000259" key="10">
    <source>
        <dbReference type="PROSITE" id="PS51384"/>
    </source>
</evidence>
<dbReference type="Gene3D" id="3.40.50.80">
    <property type="entry name" value="Nucleotide-binding domain of ferredoxin-NADP reductase (FNR) module"/>
    <property type="match status" value="1"/>
</dbReference>
<keyword evidence="5" id="KW-0274">FAD</keyword>
<dbReference type="InterPro" id="IPR039261">
    <property type="entry name" value="FNR_nucleotide-bd"/>
</dbReference>
<dbReference type="InterPro" id="IPR017927">
    <property type="entry name" value="FAD-bd_FR_type"/>
</dbReference>
<evidence type="ECO:0000256" key="3">
    <source>
        <dbReference type="ARBA" id="ARBA00022714"/>
    </source>
</evidence>
<dbReference type="CDD" id="cd00207">
    <property type="entry name" value="fer2"/>
    <property type="match status" value="1"/>
</dbReference>
<keyword evidence="8" id="KW-0411">Iron-sulfur</keyword>
<comment type="caution">
    <text evidence="11">The sequence shown here is derived from an EMBL/GenBank/DDBJ whole genome shotgun (WGS) entry which is preliminary data.</text>
</comment>
<proteinExistence type="inferred from homology"/>
<keyword evidence="12" id="KW-1185">Reference proteome</keyword>
<accession>A0ABV7HBX7</accession>
<evidence type="ECO:0000256" key="5">
    <source>
        <dbReference type="ARBA" id="ARBA00022827"/>
    </source>
</evidence>
<dbReference type="PANTHER" id="PTHR47354:SF6">
    <property type="entry name" value="NADH OXIDOREDUCTASE HCR"/>
    <property type="match status" value="1"/>
</dbReference>
<dbReference type="InterPro" id="IPR050415">
    <property type="entry name" value="MRET"/>
</dbReference>
<dbReference type="Pfam" id="PF00175">
    <property type="entry name" value="NAD_binding_1"/>
    <property type="match status" value="1"/>
</dbReference>
<dbReference type="PROSITE" id="PS51384">
    <property type="entry name" value="FAD_FR"/>
    <property type="match status" value="1"/>
</dbReference>
<keyword evidence="4" id="KW-0479">Metal-binding</keyword>
<evidence type="ECO:0000256" key="2">
    <source>
        <dbReference type="ARBA" id="ARBA00022630"/>
    </source>
</evidence>
<keyword evidence="6" id="KW-0560">Oxidoreductase</keyword>
<dbReference type="SUPFAM" id="SSF54292">
    <property type="entry name" value="2Fe-2S ferredoxin-like"/>
    <property type="match status" value="1"/>
</dbReference>
<gene>
    <name evidence="11" type="ORF">ACFOEK_09820</name>
</gene>
<dbReference type="InterPro" id="IPR012675">
    <property type="entry name" value="Beta-grasp_dom_sf"/>
</dbReference>
<sequence>MLTNSDINLSHKNQQFKLKITNFLKESLVNNQSLTSYYEPLIQAFLPLWSNKKYRTKVISIKRLETDIIQIALKTHRHWPGFQAGQYIELTAMQEGALVTRCFSISSSTQAWNKTGIIELTIREQEKGRVTPWLIEGLSKNSYVQISQAKGEFVFKESKTPKLLIAGGSGVTPIKSLLSSHQNHQTSIDVLYFSRSTHLFQEELETLIQKHPSFKVHFINTQTQGHLDETMLEALCPDFKERAIYLCGPSKMSKDITELFVSQGIEKERIVQEHFLPIRALPSSQPEIEAQVEFIKAGQTTQTLSKSSQTLLELAENARLSPDYGCRMGICHQCKCTKNKGVVLNTLTGETSDTAKEDIQLCVSIPLSDVEIEL</sequence>
<comment type="similarity">
    <text evidence="9">In the N-terminal section; belongs to the FAD-binding oxidoreductase type 6 family.</text>
</comment>
<dbReference type="Gene3D" id="2.40.30.10">
    <property type="entry name" value="Translation factors"/>
    <property type="match status" value="1"/>
</dbReference>
<keyword evidence="2" id="KW-0285">Flavoprotein</keyword>